<feature type="region of interest" description="Disordered" evidence="4">
    <location>
        <begin position="68"/>
        <end position="87"/>
    </location>
</feature>
<keyword evidence="1" id="KW-0677">Repeat</keyword>
<name>A0A9W7FDF9_9STRA</name>
<dbReference type="PROSITE" id="PS50096">
    <property type="entry name" value="IQ"/>
    <property type="match status" value="1"/>
</dbReference>
<dbReference type="InterPro" id="IPR019734">
    <property type="entry name" value="TPR_rpt"/>
</dbReference>
<dbReference type="SMART" id="SM00028">
    <property type="entry name" value="TPR"/>
    <property type="match status" value="4"/>
</dbReference>
<feature type="region of interest" description="Disordered" evidence="4">
    <location>
        <begin position="1"/>
        <end position="59"/>
    </location>
</feature>
<evidence type="ECO:0000313" key="5">
    <source>
        <dbReference type="EMBL" id="GMI10121.1"/>
    </source>
</evidence>
<comment type="caution">
    <text evidence="5">The sequence shown here is derived from an EMBL/GenBank/DDBJ whole genome shotgun (WGS) entry which is preliminary data.</text>
</comment>
<evidence type="ECO:0008006" key="7">
    <source>
        <dbReference type="Google" id="ProtNLM"/>
    </source>
</evidence>
<dbReference type="InterPro" id="IPR011990">
    <property type="entry name" value="TPR-like_helical_dom_sf"/>
</dbReference>
<dbReference type="EMBL" id="BRXW01000145">
    <property type="protein sequence ID" value="GMI10121.1"/>
    <property type="molecule type" value="Genomic_DNA"/>
</dbReference>
<dbReference type="OrthoDB" id="1926212at2759"/>
<evidence type="ECO:0000256" key="3">
    <source>
        <dbReference type="PROSITE-ProRule" id="PRU00339"/>
    </source>
</evidence>
<evidence type="ECO:0000313" key="6">
    <source>
        <dbReference type="Proteomes" id="UP001165122"/>
    </source>
</evidence>
<evidence type="ECO:0000256" key="2">
    <source>
        <dbReference type="ARBA" id="ARBA00022803"/>
    </source>
</evidence>
<keyword evidence="6" id="KW-1185">Reference proteome</keyword>
<dbReference type="PANTHER" id="PTHR44858:SF1">
    <property type="entry name" value="UDP-N-ACETYLGLUCOSAMINE--PEPTIDE N-ACETYLGLUCOSAMINYLTRANSFERASE SPINDLY-RELATED"/>
    <property type="match status" value="1"/>
</dbReference>
<dbReference type="SUPFAM" id="SSF48452">
    <property type="entry name" value="TPR-like"/>
    <property type="match status" value="2"/>
</dbReference>
<dbReference type="Gene3D" id="1.25.40.10">
    <property type="entry name" value="Tetratricopeptide repeat domain"/>
    <property type="match status" value="2"/>
</dbReference>
<organism evidence="5 6">
    <name type="scientific">Triparma laevis f. longispina</name>
    <dbReference type="NCBI Taxonomy" id="1714387"/>
    <lineage>
        <taxon>Eukaryota</taxon>
        <taxon>Sar</taxon>
        <taxon>Stramenopiles</taxon>
        <taxon>Ochrophyta</taxon>
        <taxon>Bolidophyceae</taxon>
        <taxon>Parmales</taxon>
        <taxon>Triparmaceae</taxon>
        <taxon>Triparma</taxon>
    </lineage>
</organism>
<evidence type="ECO:0000256" key="1">
    <source>
        <dbReference type="ARBA" id="ARBA00022737"/>
    </source>
</evidence>
<protein>
    <recommendedName>
        <fullName evidence="7">Tetratricopeptide repeat protein</fullName>
    </recommendedName>
</protein>
<feature type="repeat" description="TPR" evidence="3">
    <location>
        <begin position="379"/>
        <end position="412"/>
    </location>
</feature>
<accession>A0A9W7FDF9</accession>
<dbReference type="AlphaFoldDB" id="A0A9W7FDF9"/>
<gene>
    <name evidence="5" type="ORF">TrLO_g2361</name>
</gene>
<proteinExistence type="predicted"/>
<dbReference type="PANTHER" id="PTHR44858">
    <property type="entry name" value="TETRATRICOPEPTIDE REPEAT PROTEIN 6"/>
    <property type="match status" value="1"/>
</dbReference>
<feature type="compositionally biased region" description="Polar residues" evidence="4">
    <location>
        <begin position="1"/>
        <end position="12"/>
    </location>
</feature>
<reference evidence="6" key="1">
    <citation type="journal article" date="2023" name="Commun. Biol.">
        <title>Genome analysis of Parmales, the sister group of diatoms, reveals the evolutionary specialization of diatoms from phago-mixotrophs to photoautotrophs.</title>
        <authorList>
            <person name="Ban H."/>
            <person name="Sato S."/>
            <person name="Yoshikawa S."/>
            <person name="Yamada K."/>
            <person name="Nakamura Y."/>
            <person name="Ichinomiya M."/>
            <person name="Sato N."/>
            <person name="Blanc-Mathieu R."/>
            <person name="Endo H."/>
            <person name="Kuwata A."/>
            <person name="Ogata H."/>
        </authorList>
    </citation>
    <scope>NUCLEOTIDE SEQUENCE [LARGE SCALE GENOMIC DNA]</scope>
    <source>
        <strain evidence="6">NIES 3700</strain>
    </source>
</reference>
<dbReference type="Proteomes" id="UP001165122">
    <property type="component" value="Unassembled WGS sequence"/>
</dbReference>
<sequence>MRAASRQGTAGQKSRPASRVAFADDHQPPASRPQSTLQTSRSMQALQNSAPSTPSLPPNQLQQQLVAVGSVETPTKTRRASVEKERALTPAQQYREKLRSQTPLERQMRRLEWRWEKNEPVWVEATLRIQKLARGIASRTFTDSLKAHKQSMQSSCKIILQAGLDVTRGKYDDAIFILSRAIAGDPSSRLAHLVRGRAYYCIGEDHKALNDFSMCVADVNERGEKDELLRMRILLGDIYHKPLTTYERLKTFVTGTLADSFHDPQLYEAVDMVKICAYANRGRVNLNVGNYEIAVQDLTEVIESRGEHGDIPSMNFFRGLTYCKLHDWNMAVEDFSLNIGLTETDPEAYIRRAGAYCALQDWQKALDDLTTVVELDANAKVYTLRGRLLCCMRDWKEAVLDYRRALAMDKTYELARIGLEHATKEQEPLPLVSKHNN</sequence>
<dbReference type="PROSITE" id="PS50005">
    <property type="entry name" value="TPR"/>
    <property type="match status" value="1"/>
</dbReference>
<dbReference type="InterPro" id="IPR050498">
    <property type="entry name" value="Ycf3"/>
</dbReference>
<keyword evidence="2 3" id="KW-0802">TPR repeat</keyword>
<feature type="compositionally biased region" description="Polar residues" evidence="4">
    <location>
        <begin position="32"/>
        <end position="50"/>
    </location>
</feature>
<evidence type="ECO:0000256" key="4">
    <source>
        <dbReference type="SAM" id="MobiDB-lite"/>
    </source>
</evidence>